<organism evidence="1 2">
    <name type="scientific">Pteropus alecto</name>
    <name type="common">Black flying fox</name>
    <dbReference type="NCBI Taxonomy" id="9402"/>
    <lineage>
        <taxon>Eukaryota</taxon>
        <taxon>Metazoa</taxon>
        <taxon>Chordata</taxon>
        <taxon>Craniata</taxon>
        <taxon>Vertebrata</taxon>
        <taxon>Euteleostomi</taxon>
        <taxon>Mammalia</taxon>
        <taxon>Eutheria</taxon>
        <taxon>Laurasiatheria</taxon>
        <taxon>Chiroptera</taxon>
        <taxon>Yinpterochiroptera</taxon>
        <taxon>Pteropodoidea</taxon>
        <taxon>Pteropodidae</taxon>
        <taxon>Pteropodinae</taxon>
        <taxon>Pteropus</taxon>
    </lineage>
</organism>
<keyword evidence="2" id="KW-1185">Reference proteome</keyword>
<dbReference type="InParanoid" id="L5L517"/>
<protein>
    <submittedName>
        <fullName evidence="1">Uncharacterized protein</fullName>
    </submittedName>
</protein>
<name>L5L517_PTEAL</name>
<gene>
    <name evidence="1" type="ORF">PAL_GLEAN10006808</name>
</gene>
<dbReference type="AlphaFoldDB" id="L5L517"/>
<accession>L5L517</accession>
<sequence>MHSGSGRKEDGHSEEGLKNLTWLGTAGKGWAPAMNSVVFTGYCGPAHMTVKRTVKIRKAELKVETDQSAQTTIWSRATVLIDKMAHLARSQAFPPDRPPALHGISLC</sequence>
<reference evidence="2" key="1">
    <citation type="journal article" date="2013" name="Science">
        <title>Comparative analysis of bat genomes provides insight into the evolution of flight and immunity.</title>
        <authorList>
            <person name="Zhang G."/>
            <person name="Cowled C."/>
            <person name="Shi Z."/>
            <person name="Huang Z."/>
            <person name="Bishop-Lilly K.A."/>
            <person name="Fang X."/>
            <person name="Wynne J.W."/>
            <person name="Xiong Z."/>
            <person name="Baker M.L."/>
            <person name="Zhao W."/>
            <person name="Tachedjian M."/>
            <person name="Zhu Y."/>
            <person name="Zhou P."/>
            <person name="Jiang X."/>
            <person name="Ng J."/>
            <person name="Yang L."/>
            <person name="Wu L."/>
            <person name="Xiao J."/>
            <person name="Feng Y."/>
            <person name="Chen Y."/>
            <person name="Sun X."/>
            <person name="Zhang Y."/>
            <person name="Marsh G.A."/>
            <person name="Crameri G."/>
            <person name="Broder C.C."/>
            <person name="Frey K.G."/>
            <person name="Wang L.F."/>
            <person name="Wang J."/>
        </authorList>
    </citation>
    <scope>NUCLEOTIDE SEQUENCE [LARGE SCALE GENOMIC DNA]</scope>
</reference>
<evidence type="ECO:0000313" key="2">
    <source>
        <dbReference type="Proteomes" id="UP000010552"/>
    </source>
</evidence>
<dbReference type="Proteomes" id="UP000010552">
    <property type="component" value="Unassembled WGS sequence"/>
</dbReference>
<evidence type="ECO:0000313" key="1">
    <source>
        <dbReference type="EMBL" id="ELK18732.1"/>
    </source>
</evidence>
<proteinExistence type="predicted"/>
<dbReference type="EMBL" id="KB030306">
    <property type="protein sequence ID" value="ELK18732.1"/>
    <property type="molecule type" value="Genomic_DNA"/>
</dbReference>